<gene>
    <name evidence="2" type="ORF">ABT39_MTgene2305</name>
</gene>
<reference evidence="2" key="1">
    <citation type="journal article" date="2015" name="Genome Biol. Evol.">
        <title>Organellar Genomes of White Spruce (Picea glauca): Assembly and Annotation.</title>
        <authorList>
            <person name="Jackman S.D."/>
            <person name="Warren R.L."/>
            <person name="Gibb E.A."/>
            <person name="Vandervalk B.P."/>
            <person name="Mohamadi H."/>
            <person name="Chu J."/>
            <person name="Raymond A."/>
            <person name="Pleasance S."/>
            <person name="Coope R."/>
            <person name="Wildung M.R."/>
            <person name="Ritland C.E."/>
            <person name="Bousquet J."/>
            <person name="Jones S.J."/>
            <person name="Bohlmann J."/>
            <person name="Birol I."/>
        </authorList>
    </citation>
    <scope>NUCLEOTIDE SEQUENCE [LARGE SCALE GENOMIC DNA]</scope>
    <source>
        <tissue evidence="2">Flushing bud</tissue>
    </source>
</reference>
<comment type="caution">
    <text evidence="2">The sequence shown here is derived from an EMBL/GenBank/DDBJ whole genome shotgun (WGS) entry which is preliminary data.</text>
</comment>
<evidence type="ECO:0000256" key="1">
    <source>
        <dbReference type="SAM" id="Phobius"/>
    </source>
</evidence>
<proteinExistence type="predicted"/>
<keyword evidence="2" id="KW-0496">Mitochondrion</keyword>
<dbReference type="AlphaFoldDB" id="A0A101LUS2"/>
<evidence type="ECO:0000313" key="2">
    <source>
        <dbReference type="EMBL" id="KUM45739.1"/>
    </source>
</evidence>
<organism evidence="2">
    <name type="scientific">Picea glauca</name>
    <name type="common">White spruce</name>
    <name type="synonym">Pinus glauca</name>
    <dbReference type="NCBI Taxonomy" id="3330"/>
    <lineage>
        <taxon>Eukaryota</taxon>
        <taxon>Viridiplantae</taxon>
        <taxon>Streptophyta</taxon>
        <taxon>Embryophyta</taxon>
        <taxon>Tracheophyta</taxon>
        <taxon>Spermatophyta</taxon>
        <taxon>Pinopsida</taxon>
        <taxon>Pinidae</taxon>
        <taxon>Conifers I</taxon>
        <taxon>Pinales</taxon>
        <taxon>Pinaceae</taxon>
        <taxon>Picea</taxon>
    </lineage>
</organism>
<sequence>MLALLQLCSPLPMVLQVTLKQVALGLDLELNPLLQYLPLLVILLPLMPPFFSLLPMLLLLSLLFLYWVGPLLSQ</sequence>
<name>A0A101LUS2_PICGL</name>
<keyword evidence="1" id="KW-0812">Transmembrane</keyword>
<accession>A0A101LUS2</accession>
<dbReference type="EMBL" id="LKAM01000016">
    <property type="protein sequence ID" value="KUM45739.1"/>
    <property type="molecule type" value="Genomic_DNA"/>
</dbReference>
<geneLocation type="mitochondrion" evidence="2"/>
<keyword evidence="1" id="KW-1133">Transmembrane helix</keyword>
<feature type="transmembrane region" description="Helical" evidence="1">
    <location>
        <begin position="40"/>
        <end position="68"/>
    </location>
</feature>
<protein>
    <submittedName>
        <fullName evidence="2">Uncharacterized protein</fullName>
    </submittedName>
</protein>
<keyword evidence="1" id="KW-0472">Membrane</keyword>